<reference evidence="1" key="2">
    <citation type="journal article" date="2014" name="ISME J.">
        <title>Microbial stratification in low pH oxic and suboxic macroscopic growths along an acid mine drainage.</title>
        <authorList>
            <person name="Mendez-Garcia C."/>
            <person name="Mesa V."/>
            <person name="Sprenger R.R."/>
            <person name="Richter M."/>
            <person name="Diez M.S."/>
            <person name="Solano J."/>
            <person name="Bargiela R."/>
            <person name="Golyshina O.V."/>
            <person name="Manteca A."/>
            <person name="Ramos J.L."/>
            <person name="Gallego J.R."/>
            <person name="Llorente I."/>
            <person name="Martins Dos Santos V.A."/>
            <person name="Jensen O.N."/>
            <person name="Pelaez A.I."/>
            <person name="Sanchez J."/>
            <person name="Ferrer M."/>
        </authorList>
    </citation>
    <scope>NUCLEOTIDE SEQUENCE</scope>
</reference>
<reference evidence="1" key="1">
    <citation type="submission" date="2013-08" db="EMBL/GenBank/DDBJ databases">
        <authorList>
            <person name="Mendez C."/>
            <person name="Richter M."/>
            <person name="Ferrer M."/>
            <person name="Sanchez J."/>
        </authorList>
    </citation>
    <scope>NUCLEOTIDE SEQUENCE</scope>
</reference>
<evidence type="ECO:0000313" key="1">
    <source>
        <dbReference type="EMBL" id="EQD27104.1"/>
    </source>
</evidence>
<dbReference type="EMBL" id="AUZZ01011179">
    <property type="protein sequence ID" value="EQD27104.1"/>
    <property type="molecule type" value="Genomic_DNA"/>
</dbReference>
<sequence>MVRETDLRYKIEIEILPKSGILRVADEYLAPLTAKGEVNNKRRPFLEVVGKRLHLRMEGQAHPTYFERYLDHSMLSSPL</sequence>
<proteinExistence type="predicted"/>
<organism evidence="1">
    <name type="scientific">mine drainage metagenome</name>
    <dbReference type="NCBI Taxonomy" id="410659"/>
    <lineage>
        <taxon>unclassified sequences</taxon>
        <taxon>metagenomes</taxon>
        <taxon>ecological metagenomes</taxon>
    </lineage>
</organism>
<dbReference type="AlphaFoldDB" id="T0ZE95"/>
<feature type="non-terminal residue" evidence="1">
    <location>
        <position position="79"/>
    </location>
</feature>
<gene>
    <name evidence="1" type="ORF">B2A_15359</name>
</gene>
<name>T0ZE95_9ZZZZ</name>
<accession>T0ZE95</accession>
<protein>
    <submittedName>
        <fullName evidence="1">RecF/RecN/SMC</fullName>
    </submittedName>
</protein>
<comment type="caution">
    <text evidence="1">The sequence shown here is derived from an EMBL/GenBank/DDBJ whole genome shotgun (WGS) entry which is preliminary data.</text>
</comment>